<organism evidence="2 3">
    <name type="scientific">Aspergillus pseudoustus</name>
    <dbReference type="NCBI Taxonomy" id="1810923"/>
    <lineage>
        <taxon>Eukaryota</taxon>
        <taxon>Fungi</taxon>
        <taxon>Dikarya</taxon>
        <taxon>Ascomycota</taxon>
        <taxon>Pezizomycotina</taxon>
        <taxon>Eurotiomycetes</taxon>
        <taxon>Eurotiomycetidae</taxon>
        <taxon>Eurotiales</taxon>
        <taxon>Aspergillaceae</taxon>
        <taxon>Aspergillus</taxon>
        <taxon>Aspergillus subgen. Nidulantes</taxon>
    </lineage>
</organism>
<dbReference type="Proteomes" id="UP001610446">
    <property type="component" value="Unassembled WGS sequence"/>
</dbReference>
<feature type="domain" description="DUF7770" evidence="1">
    <location>
        <begin position="35"/>
        <end position="186"/>
    </location>
</feature>
<evidence type="ECO:0000313" key="2">
    <source>
        <dbReference type="EMBL" id="KAL2823850.1"/>
    </source>
</evidence>
<evidence type="ECO:0000313" key="3">
    <source>
        <dbReference type="Proteomes" id="UP001610446"/>
    </source>
</evidence>
<gene>
    <name evidence="2" type="ORF">BJY01DRAFT_241749</name>
</gene>
<proteinExistence type="predicted"/>
<protein>
    <recommendedName>
        <fullName evidence="1">DUF7770 domain-containing protein</fullName>
    </recommendedName>
</protein>
<accession>A0ABR4I7Y2</accession>
<keyword evidence="3" id="KW-1185">Reference proteome</keyword>
<evidence type="ECO:0000259" key="1">
    <source>
        <dbReference type="Pfam" id="PF24968"/>
    </source>
</evidence>
<sequence length="187" mass="21286">MNQTFLFFGWWTKYYIIHFVPKSRQEHLLSGRITHIIAAPHHQDAGTNHWCFYLATSPTTSIQLDCQPSHSVPSTVLPGGSKAFIIISELDYSLAPDVEGKYVLDITPDRGLTVNDLLTLLIGNGRHRYEFDSRGVGCRFWVTEQLELFYASRVLTGRAQIEDVKAAIKKLWPEATPLELDRGAYYE</sequence>
<name>A0ABR4I7Y2_9EURO</name>
<dbReference type="EMBL" id="JBFXLU010000613">
    <property type="protein sequence ID" value="KAL2823850.1"/>
    <property type="molecule type" value="Genomic_DNA"/>
</dbReference>
<dbReference type="InterPro" id="IPR056672">
    <property type="entry name" value="DUF7770"/>
</dbReference>
<comment type="caution">
    <text evidence="2">The sequence shown here is derived from an EMBL/GenBank/DDBJ whole genome shotgun (WGS) entry which is preliminary data.</text>
</comment>
<dbReference type="Pfam" id="PF24968">
    <property type="entry name" value="DUF7770"/>
    <property type="match status" value="1"/>
</dbReference>
<reference evidence="2 3" key="1">
    <citation type="submission" date="2024-07" db="EMBL/GenBank/DDBJ databases">
        <title>Section-level genome sequencing and comparative genomics of Aspergillus sections Usti and Cavernicolus.</title>
        <authorList>
            <consortium name="Lawrence Berkeley National Laboratory"/>
            <person name="Nybo J.L."/>
            <person name="Vesth T.C."/>
            <person name="Theobald S."/>
            <person name="Frisvad J.C."/>
            <person name="Larsen T.O."/>
            <person name="Kjaerboelling I."/>
            <person name="Rothschild-Mancinelli K."/>
            <person name="Lyhne E.K."/>
            <person name="Kogle M.E."/>
            <person name="Barry K."/>
            <person name="Clum A."/>
            <person name="Na H."/>
            <person name="Ledsgaard L."/>
            <person name="Lin J."/>
            <person name="Lipzen A."/>
            <person name="Kuo A."/>
            <person name="Riley R."/>
            <person name="Mondo S."/>
            <person name="Labutti K."/>
            <person name="Haridas S."/>
            <person name="Pangalinan J."/>
            <person name="Salamov A.A."/>
            <person name="Simmons B.A."/>
            <person name="Magnuson J.K."/>
            <person name="Chen J."/>
            <person name="Drula E."/>
            <person name="Henrissat B."/>
            <person name="Wiebenga A."/>
            <person name="Lubbers R.J."/>
            <person name="Gomes A.C."/>
            <person name="Makela M.R."/>
            <person name="Stajich J."/>
            <person name="Grigoriev I.V."/>
            <person name="Mortensen U.H."/>
            <person name="De Vries R.P."/>
            <person name="Baker S.E."/>
            <person name="Andersen M.R."/>
        </authorList>
    </citation>
    <scope>NUCLEOTIDE SEQUENCE [LARGE SCALE GENOMIC DNA]</scope>
    <source>
        <strain evidence="2 3">CBS 123904</strain>
    </source>
</reference>